<reference evidence="1 2" key="1">
    <citation type="submission" date="2014-04" db="EMBL/GenBank/DDBJ databases">
        <authorList>
            <consortium name="DOE Joint Genome Institute"/>
            <person name="Kuo A."/>
            <person name="Tarkka M."/>
            <person name="Buscot F."/>
            <person name="Kohler A."/>
            <person name="Nagy L.G."/>
            <person name="Floudas D."/>
            <person name="Copeland A."/>
            <person name="Barry K.W."/>
            <person name="Cichocki N."/>
            <person name="Veneault-Fourrey C."/>
            <person name="LaButti K."/>
            <person name="Lindquist E.A."/>
            <person name="Lipzen A."/>
            <person name="Lundell T."/>
            <person name="Morin E."/>
            <person name="Murat C."/>
            <person name="Sun H."/>
            <person name="Tunlid A."/>
            <person name="Henrissat B."/>
            <person name="Grigoriev I.V."/>
            <person name="Hibbett D.S."/>
            <person name="Martin F."/>
            <person name="Nordberg H.P."/>
            <person name="Cantor M.N."/>
            <person name="Hua S.X."/>
        </authorList>
    </citation>
    <scope>NUCLEOTIDE SEQUENCE [LARGE SCALE GENOMIC DNA]</scope>
    <source>
        <strain evidence="1 2">F 1598</strain>
    </source>
</reference>
<protein>
    <submittedName>
        <fullName evidence="1">Uncharacterized protein</fullName>
    </submittedName>
</protein>
<keyword evidence="2" id="KW-1185">Reference proteome</keyword>
<evidence type="ECO:0000313" key="1">
    <source>
        <dbReference type="EMBL" id="KIM89556.1"/>
    </source>
</evidence>
<dbReference type="EMBL" id="KN832974">
    <property type="protein sequence ID" value="KIM89556.1"/>
    <property type="molecule type" value="Genomic_DNA"/>
</dbReference>
<dbReference type="STRING" id="765440.A0A0C3GFY5"/>
<sequence>MVDPLNNIQAAYHALQDHVVTALLTQIRDAPHLKITSYQVTALSVAAEQHLAVFPAAEYHILQTSLSAMVQDLDFTCHQSSDPPDASPLIILHHVSTNSTGHPQVKIDPTFLSHALELRGPTSLSKIVKCSSRTVHHHALELGIVQPGPPVCSTIMQSNGAITQIHTLSSIPVSNMTDAELDSRVNCTRRSVC</sequence>
<dbReference type="Proteomes" id="UP000054166">
    <property type="component" value="Unassembled WGS sequence"/>
</dbReference>
<evidence type="ECO:0000313" key="2">
    <source>
        <dbReference type="Proteomes" id="UP000054166"/>
    </source>
</evidence>
<organism evidence="1 2">
    <name type="scientific">Piloderma croceum (strain F 1598)</name>
    <dbReference type="NCBI Taxonomy" id="765440"/>
    <lineage>
        <taxon>Eukaryota</taxon>
        <taxon>Fungi</taxon>
        <taxon>Dikarya</taxon>
        <taxon>Basidiomycota</taxon>
        <taxon>Agaricomycotina</taxon>
        <taxon>Agaricomycetes</taxon>
        <taxon>Agaricomycetidae</taxon>
        <taxon>Atheliales</taxon>
        <taxon>Atheliaceae</taxon>
        <taxon>Piloderma</taxon>
    </lineage>
</organism>
<dbReference type="HOGENOM" id="CLU_101466_0_0_1"/>
<accession>A0A0C3GFY5</accession>
<proteinExistence type="predicted"/>
<dbReference type="InParanoid" id="A0A0C3GFY5"/>
<dbReference type="OrthoDB" id="2686689at2759"/>
<name>A0A0C3GFY5_PILCF</name>
<gene>
    <name evidence="1" type="ORF">PILCRDRAFT_60332</name>
</gene>
<dbReference type="AlphaFoldDB" id="A0A0C3GFY5"/>
<reference evidence="2" key="2">
    <citation type="submission" date="2015-01" db="EMBL/GenBank/DDBJ databases">
        <title>Evolutionary Origins and Diversification of the Mycorrhizal Mutualists.</title>
        <authorList>
            <consortium name="DOE Joint Genome Institute"/>
            <consortium name="Mycorrhizal Genomics Consortium"/>
            <person name="Kohler A."/>
            <person name="Kuo A."/>
            <person name="Nagy L.G."/>
            <person name="Floudas D."/>
            <person name="Copeland A."/>
            <person name="Barry K.W."/>
            <person name="Cichocki N."/>
            <person name="Veneault-Fourrey C."/>
            <person name="LaButti K."/>
            <person name="Lindquist E.A."/>
            <person name="Lipzen A."/>
            <person name="Lundell T."/>
            <person name="Morin E."/>
            <person name="Murat C."/>
            <person name="Riley R."/>
            <person name="Ohm R."/>
            <person name="Sun H."/>
            <person name="Tunlid A."/>
            <person name="Henrissat B."/>
            <person name="Grigoriev I.V."/>
            <person name="Hibbett D.S."/>
            <person name="Martin F."/>
        </authorList>
    </citation>
    <scope>NUCLEOTIDE SEQUENCE [LARGE SCALE GENOMIC DNA]</scope>
    <source>
        <strain evidence="2">F 1598</strain>
    </source>
</reference>